<evidence type="ECO:0000313" key="5">
    <source>
        <dbReference type="EMBL" id="GAF05025.1"/>
    </source>
</evidence>
<reference evidence="5 6" key="1">
    <citation type="journal article" date="2014" name="Genome Announc.">
        <title>Draft Genome Sequence of Cytophaga fermentans JCM 21142T, a Facultative Anaerobe Isolated from Marine Mud.</title>
        <authorList>
            <person name="Starns D."/>
            <person name="Oshima K."/>
            <person name="Suda W."/>
            <person name="Iino T."/>
            <person name="Yuki M."/>
            <person name="Inoue J."/>
            <person name="Kitamura K."/>
            <person name="Iida T."/>
            <person name="Darby A."/>
            <person name="Hattori M."/>
            <person name="Ohkuma M."/>
        </authorList>
    </citation>
    <scope>NUCLEOTIDE SEQUENCE [LARGE SCALE GENOMIC DNA]</scope>
    <source>
        <strain evidence="5 6">JCM 21142</strain>
    </source>
</reference>
<dbReference type="GO" id="GO:0004065">
    <property type="term" value="F:arylsulfatase activity"/>
    <property type="evidence" value="ECO:0007669"/>
    <property type="project" value="TreeGrafter"/>
</dbReference>
<dbReference type="Pfam" id="PF00884">
    <property type="entry name" value="Sulfatase"/>
    <property type="match status" value="1"/>
</dbReference>
<comment type="similarity">
    <text evidence="1">Belongs to the sulfatase family.</text>
</comment>
<feature type="domain" description="Sulfatase N-terminal" evidence="3">
    <location>
        <begin position="25"/>
        <end position="290"/>
    </location>
</feature>
<sequence>MKLKMIIILLSILWIDLHISAQKKPNILWINCDDLGRELTCYGNPDVYTPNMDQLAKEGVLFKNAYSNASVCSASRSSQITGMYPSTINCLNHRTVDKQPLPDGILPVMEIFRREGYFCTNGWAHAMNQKGKEDYNFAGHDFFDGTDWNQRAQGQPFFAQIQIHEPHRTFVRDQENPVNPDNLTLPGCYPNHPLLRADWAMYLESVQTADKRVGYILKRLKEENLLDNTIIFLFGDHGRPHLRDKQWLYEGGLQIPLIIRYPHKAKAGTQREDLISLIDVTASSLAYAGIDIPKNMHGKDILGGKKRNYVYGFRQRCGDAVDNIRSISNGHYKLIWNRMPALPYMQLTSYKKLQYPAFTLYKIMDKNGELKAPYNQFMAKSRPEFELYDLSNDPNELNNISNNPNYQNILKKLRKKLQNTLISIENNTVQESPQATIKAKQGSHLFLLKGLKKKGLPEDASDEEILQHWEKCLLK</sequence>
<comment type="caution">
    <text evidence="5">The sequence shown here is derived from an EMBL/GenBank/DDBJ whole genome shotgun (WGS) entry which is preliminary data.</text>
</comment>
<gene>
    <name evidence="5" type="ORF">JCM21142_93748</name>
</gene>
<dbReference type="SUPFAM" id="SSF53649">
    <property type="entry name" value="Alkaline phosphatase-like"/>
    <property type="match status" value="1"/>
</dbReference>
<accession>W7Y2G3</accession>
<dbReference type="InterPro" id="IPR017850">
    <property type="entry name" value="Alkaline_phosphatase_core_sf"/>
</dbReference>
<dbReference type="PANTHER" id="PTHR42693:SF53">
    <property type="entry name" value="ENDO-4-O-SULFATASE"/>
    <property type="match status" value="1"/>
</dbReference>
<dbReference type="AlphaFoldDB" id="W7Y2G3"/>
<evidence type="ECO:0000259" key="4">
    <source>
        <dbReference type="Pfam" id="PF16347"/>
    </source>
</evidence>
<proteinExistence type="inferred from homology"/>
<organism evidence="5 6">
    <name type="scientific">Saccharicrinis fermentans DSM 9555 = JCM 21142</name>
    <dbReference type="NCBI Taxonomy" id="869213"/>
    <lineage>
        <taxon>Bacteria</taxon>
        <taxon>Pseudomonadati</taxon>
        <taxon>Bacteroidota</taxon>
        <taxon>Bacteroidia</taxon>
        <taxon>Marinilabiliales</taxon>
        <taxon>Marinilabiliaceae</taxon>
        <taxon>Saccharicrinis</taxon>
    </lineage>
</organism>
<dbReference type="EMBL" id="BAMD01000065">
    <property type="protein sequence ID" value="GAF05025.1"/>
    <property type="molecule type" value="Genomic_DNA"/>
</dbReference>
<evidence type="ECO:0000256" key="2">
    <source>
        <dbReference type="ARBA" id="ARBA00022801"/>
    </source>
</evidence>
<keyword evidence="2" id="KW-0378">Hydrolase</keyword>
<dbReference type="PANTHER" id="PTHR42693">
    <property type="entry name" value="ARYLSULFATASE FAMILY MEMBER"/>
    <property type="match status" value="1"/>
</dbReference>
<feature type="domain" description="N-sulphoglucosamine sulphohydrolase C-terminal" evidence="4">
    <location>
        <begin position="382"/>
        <end position="419"/>
    </location>
</feature>
<dbReference type="Pfam" id="PF16347">
    <property type="entry name" value="SGSH_C"/>
    <property type="match status" value="1"/>
</dbReference>
<dbReference type="RefSeq" id="WP_044214034.1">
    <property type="nucleotide sequence ID" value="NZ_BAMD01000065.1"/>
</dbReference>
<name>W7Y2G3_9BACT</name>
<protein>
    <submittedName>
        <fullName evidence="5">Arylsulfatase</fullName>
    </submittedName>
</protein>
<dbReference type="Proteomes" id="UP000019402">
    <property type="component" value="Unassembled WGS sequence"/>
</dbReference>
<dbReference type="STRING" id="869213.GCA_000517085_01692"/>
<dbReference type="eggNOG" id="COG3119">
    <property type="taxonomic scope" value="Bacteria"/>
</dbReference>
<evidence type="ECO:0000313" key="6">
    <source>
        <dbReference type="Proteomes" id="UP000019402"/>
    </source>
</evidence>
<dbReference type="CDD" id="cd16027">
    <property type="entry name" value="SGSH"/>
    <property type="match status" value="1"/>
</dbReference>
<dbReference type="InterPro" id="IPR050738">
    <property type="entry name" value="Sulfatase"/>
</dbReference>
<dbReference type="InterPro" id="IPR032506">
    <property type="entry name" value="SGSH_C"/>
</dbReference>
<evidence type="ECO:0000259" key="3">
    <source>
        <dbReference type="Pfam" id="PF00884"/>
    </source>
</evidence>
<dbReference type="OrthoDB" id="9765065at2"/>
<evidence type="ECO:0000256" key="1">
    <source>
        <dbReference type="ARBA" id="ARBA00008779"/>
    </source>
</evidence>
<keyword evidence="6" id="KW-1185">Reference proteome</keyword>
<dbReference type="InterPro" id="IPR000917">
    <property type="entry name" value="Sulfatase_N"/>
</dbReference>
<dbReference type="Gene3D" id="3.40.720.10">
    <property type="entry name" value="Alkaline Phosphatase, subunit A"/>
    <property type="match status" value="1"/>
</dbReference>